<dbReference type="EMBL" id="UIDG01000160">
    <property type="protein sequence ID" value="SUS06117.1"/>
    <property type="molecule type" value="Genomic_DNA"/>
</dbReference>
<name>A0A380TDK8_9ZZZZ</name>
<reference evidence="1" key="1">
    <citation type="submission" date="2018-07" db="EMBL/GenBank/DDBJ databases">
        <authorList>
            <person name="Quirk P.G."/>
            <person name="Krulwich T.A."/>
        </authorList>
    </citation>
    <scope>NUCLEOTIDE SEQUENCE</scope>
</reference>
<accession>A0A380TDK8</accession>
<gene>
    <name evidence="1" type="ORF">DF3PB_2420002</name>
</gene>
<proteinExistence type="predicted"/>
<evidence type="ECO:0000313" key="1">
    <source>
        <dbReference type="EMBL" id="SUS06117.1"/>
    </source>
</evidence>
<organism evidence="1">
    <name type="scientific">metagenome</name>
    <dbReference type="NCBI Taxonomy" id="256318"/>
    <lineage>
        <taxon>unclassified sequences</taxon>
        <taxon>metagenomes</taxon>
    </lineage>
</organism>
<evidence type="ECO:0008006" key="2">
    <source>
        <dbReference type="Google" id="ProtNLM"/>
    </source>
</evidence>
<sequence>MKLLPLLIVLATVSLAAGAQARDRSAPFEELAKAIDALKAAGCTALQSLDAEEPGFEAEGVICGGATYSIKLDRDFNIVSKRKDGS</sequence>
<dbReference type="AlphaFoldDB" id="A0A380TDK8"/>
<protein>
    <recommendedName>
        <fullName evidence="2">PepSY domain-containing protein</fullName>
    </recommendedName>
</protein>